<accession>A0A9D2FKU0</accession>
<reference evidence="1" key="1">
    <citation type="journal article" date="2021" name="PeerJ">
        <title>Extensive microbial diversity within the chicken gut microbiome revealed by metagenomics and culture.</title>
        <authorList>
            <person name="Gilroy R."/>
            <person name="Ravi A."/>
            <person name="Getino M."/>
            <person name="Pursley I."/>
            <person name="Horton D.L."/>
            <person name="Alikhan N.F."/>
            <person name="Baker D."/>
            <person name="Gharbi K."/>
            <person name="Hall N."/>
            <person name="Watson M."/>
            <person name="Adriaenssens E.M."/>
            <person name="Foster-Nyarko E."/>
            <person name="Jarju S."/>
            <person name="Secka A."/>
            <person name="Antonio M."/>
            <person name="Oren A."/>
            <person name="Chaudhuri R.R."/>
            <person name="La Ragione R."/>
            <person name="Hildebrand F."/>
            <person name="Pallen M.J."/>
        </authorList>
    </citation>
    <scope>NUCLEOTIDE SEQUENCE</scope>
    <source>
        <strain evidence="1">CHK188-11489</strain>
    </source>
</reference>
<dbReference type="Proteomes" id="UP000824105">
    <property type="component" value="Unassembled WGS sequence"/>
</dbReference>
<evidence type="ECO:0000313" key="2">
    <source>
        <dbReference type="Proteomes" id="UP000824105"/>
    </source>
</evidence>
<protein>
    <submittedName>
        <fullName evidence="1">Uncharacterized protein</fullName>
    </submittedName>
</protein>
<gene>
    <name evidence="1" type="ORF">H9724_06485</name>
</gene>
<name>A0A9D2FKU0_9FIRM</name>
<sequence length="102" mass="11684">MVEPHDFRRWNVYIFIGVTMQQIEHHAFERGAFVVYGVGYVKLHKSGIVGQIDGMDEGIDQAVLIITWGILCRTLRAAVFPRGENSPQYILGLAMFWKRCTL</sequence>
<evidence type="ECO:0000313" key="1">
    <source>
        <dbReference type="EMBL" id="HIZ62397.1"/>
    </source>
</evidence>
<dbReference type="EMBL" id="DXBF01000054">
    <property type="protein sequence ID" value="HIZ62397.1"/>
    <property type="molecule type" value="Genomic_DNA"/>
</dbReference>
<comment type="caution">
    <text evidence="1">The sequence shown here is derived from an EMBL/GenBank/DDBJ whole genome shotgun (WGS) entry which is preliminary data.</text>
</comment>
<proteinExistence type="predicted"/>
<organism evidence="1 2">
    <name type="scientific">Candidatus Gemmiger avistercoris</name>
    <dbReference type="NCBI Taxonomy" id="2838606"/>
    <lineage>
        <taxon>Bacteria</taxon>
        <taxon>Bacillati</taxon>
        <taxon>Bacillota</taxon>
        <taxon>Clostridia</taxon>
        <taxon>Eubacteriales</taxon>
        <taxon>Gemmiger</taxon>
    </lineage>
</organism>
<reference evidence="1" key="2">
    <citation type="submission" date="2021-04" db="EMBL/GenBank/DDBJ databases">
        <authorList>
            <person name="Gilroy R."/>
        </authorList>
    </citation>
    <scope>NUCLEOTIDE SEQUENCE</scope>
    <source>
        <strain evidence="1">CHK188-11489</strain>
    </source>
</reference>
<dbReference type="AlphaFoldDB" id="A0A9D2FKU0"/>